<comment type="caution">
    <text evidence="3">The sequence shown here is derived from an EMBL/GenBank/DDBJ whole genome shotgun (WGS) entry which is preliminary data.</text>
</comment>
<dbReference type="AlphaFoldDB" id="A0A1S1M454"/>
<accession>A0A1S1M454</accession>
<dbReference type="RefSeq" id="WP_070951420.1">
    <property type="nucleotide sequence ID" value="NZ_CP050145.1"/>
</dbReference>
<reference evidence="3 4" key="1">
    <citation type="submission" date="2016-10" db="EMBL/GenBank/DDBJ databases">
        <title>Evaluation of Human, Veterinary and Environmental Mycobacterium chelonae Isolates by Core Genome Phylogenomic Analysis, Targeted Gene Comparison, and Anti-microbial Susceptibility Patterns: A Tale of Mistaken Identities.</title>
        <authorList>
            <person name="Fogelson S.B."/>
            <person name="Camus A.C."/>
            <person name="Lorenz W."/>
            <person name="Vasireddy R."/>
            <person name="Vasireddy S."/>
            <person name="Smith T."/>
            <person name="Brown-Elliott B.A."/>
            <person name="Wallace R.J.Jr."/>
            <person name="Hasan N.A."/>
            <person name="Reischl U."/>
            <person name="Sanchez S."/>
        </authorList>
    </citation>
    <scope>NUCLEOTIDE SEQUENCE [LARGE SCALE GENOMIC DNA]</scope>
    <source>
        <strain evidence="3 4">15518</strain>
    </source>
</reference>
<evidence type="ECO:0000256" key="1">
    <source>
        <dbReference type="SAM" id="MobiDB-lite"/>
    </source>
</evidence>
<gene>
    <name evidence="3" type="ORF">BKG84_06005</name>
</gene>
<dbReference type="Pfam" id="PF12728">
    <property type="entry name" value="HTH_17"/>
    <property type="match status" value="1"/>
</dbReference>
<evidence type="ECO:0000313" key="3">
    <source>
        <dbReference type="EMBL" id="OHU78010.1"/>
    </source>
</evidence>
<dbReference type="Proteomes" id="UP000179441">
    <property type="component" value="Unassembled WGS sequence"/>
</dbReference>
<keyword evidence="4" id="KW-1185">Reference proteome</keyword>
<evidence type="ECO:0000313" key="4">
    <source>
        <dbReference type="Proteomes" id="UP000179441"/>
    </source>
</evidence>
<name>A0A1S1M454_MYCCH</name>
<feature type="region of interest" description="Disordered" evidence="1">
    <location>
        <begin position="53"/>
        <end position="74"/>
    </location>
</feature>
<dbReference type="InterPro" id="IPR041657">
    <property type="entry name" value="HTH_17"/>
</dbReference>
<feature type="domain" description="Helix-turn-helix" evidence="2">
    <location>
        <begin position="87"/>
        <end position="132"/>
    </location>
</feature>
<protein>
    <recommendedName>
        <fullName evidence="2">Helix-turn-helix domain-containing protein</fullName>
    </recommendedName>
</protein>
<organism evidence="3 4">
    <name type="scientific">Mycobacteroides chelonae</name>
    <name type="common">Mycobacterium chelonae</name>
    <dbReference type="NCBI Taxonomy" id="1774"/>
    <lineage>
        <taxon>Bacteria</taxon>
        <taxon>Bacillati</taxon>
        <taxon>Actinomycetota</taxon>
        <taxon>Actinomycetes</taxon>
        <taxon>Mycobacteriales</taxon>
        <taxon>Mycobacteriaceae</taxon>
        <taxon>Mycobacteroides</taxon>
    </lineage>
</organism>
<proteinExistence type="predicted"/>
<sequence>MITGLRGVVLLDSNDARYVAEALARFLVVLGEHGLRASPTLLDAEARLRKAAVGASDSTRSASGGVSGVGGHLSSSHSGMYDLVDSVEAARILGCTPQNVRDLARRGRLPAHRAGRGWVYPAQAVAERAERQAAKRG</sequence>
<evidence type="ECO:0000259" key="2">
    <source>
        <dbReference type="Pfam" id="PF12728"/>
    </source>
</evidence>
<dbReference type="EMBL" id="MLIS01000001">
    <property type="protein sequence ID" value="OHU78010.1"/>
    <property type="molecule type" value="Genomic_DNA"/>
</dbReference>